<evidence type="ECO:0000259" key="4">
    <source>
        <dbReference type="Pfam" id="PF10181"/>
    </source>
</evidence>
<keyword evidence="6" id="KW-1185">Reference proteome</keyword>
<feature type="transmembrane region" description="Helical" evidence="3">
    <location>
        <begin position="89"/>
        <end position="106"/>
    </location>
</feature>
<dbReference type="PANTHER" id="PTHR15231:SF1">
    <property type="entry name" value="PHOSPHATIDYLINOSITOL N-ACETYLGLUCOSAMINYLTRANSFERASE SUBUNIT H"/>
    <property type="match status" value="1"/>
</dbReference>
<dbReference type="InterPro" id="IPR044215">
    <property type="entry name" value="PIG-H"/>
</dbReference>
<dbReference type="Pfam" id="PF10181">
    <property type="entry name" value="PIG-H"/>
    <property type="match status" value="1"/>
</dbReference>
<feature type="transmembrane region" description="Helical" evidence="3">
    <location>
        <begin position="32"/>
        <end position="54"/>
    </location>
</feature>
<dbReference type="AlphaFoldDB" id="A0AAD6HDC2"/>
<dbReference type="InterPro" id="IPR019328">
    <property type="entry name" value="PIGH-H_dom"/>
</dbReference>
<sequence>MPGRLRVRRPSPTTVSFAVSNAPQRSNSPAKILFGFQILLRALLFCCVILVGLVRLRHISYEADVKIIPWQAVWETPLGSQLCHLVDPYNPWVVTAVCAVVVYGVFRRGYTEESLLVIRGFGIQTSTSSSTYLSSAATRFIPATQIQDIVIHEAFKGFEVRFYLAVIVEGEPDALVVFPREILEEVWRGSRRCLYDAKS</sequence>
<dbReference type="EMBL" id="JAQJAN010000019">
    <property type="protein sequence ID" value="KAJ5709422.1"/>
    <property type="molecule type" value="Genomic_DNA"/>
</dbReference>
<proteinExistence type="inferred from homology"/>
<name>A0AAD6HDC2_9EURO</name>
<comment type="similarity">
    <text evidence="2">Belongs to the PIGH family.</text>
</comment>
<gene>
    <name evidence="5" type="ORF">N7493_010756</name>
</gene>
<organism evidence="5 6">
    <name type="scientific">Penicillium malachiteum</name>
    <dbReference type="NCBI Taxonomy" id="1324776"/>
    <lineage>
        <taxon>Eukaryota</taxon>
        <taxon>Fungi</taxon>
        <taxon>Dikarya</taxon>
        <taxon>Ascomycota</taxon>
        <taxon>Pezizomycotina</taxon>
        <taxon>Eurotiomycetes</taxon>
        <taxon>Eurotiomycetidae</taxon>
        <taxon>Eurotiales</taxon>
        <taxon>Aspergillaceae</taxon>
        <taxon>Penicillium</taxon>
    </lineage>
</organism>
<keyword evidence="3" id="KW-1133">Transmembrane helix</keyword>
<dbReference type="Proteomes" id="UP001215712">
    <property type="component" value="Unassembled WGS sequence"/>
</dbReference>
<reference evidence="5" key="2">
    <citation type="submission" date="2023-01" db="EMBL/GenBank/DDBJ databases">
        <authorList>
            <person name="Petersen C."/>
        </authorList>
    </citation>
    <scope>NUCLEOTIDE SEQUENCE</scope>
    <source>
        <strain evidence="5">IBT 17514</strain>
    </source>
</reference>
<comment type="pathway">
    <text evidence="1">Glycolipid biosynthesis; glycosylphosphatidylinositol-anchor biosynthesis.</text>
</comment>
<keyword evidence="3" id="KW-0472">Membrane</keyword>
<dbReference type="GO" id="GO:0000506">
    <property type="term" value="C:glycosylphosphatidylinositol-N-acetylglucosaminyltransferase (GPI-GnT) complex"/>
    <property type="evidence" value="ECO:0007669"/>
    <property type="project" value="InterPro"/>
</dbReference>
<evidence type="ECO:0000313" key="6">
    <source>
        <dbReference type="Proteomes" id="UP001215712"/>
    </source>
</evidence>
<accession>A0AAD6HDC2</accession>
<comment type="caution">
    <text evidence="5">The sequence shown here is derived from an EMBL/GenBank/DDBJ whole genome shotgun (WGS) entry which is preliminary data.</text>
</comment>
<dbReference type="GO" id="GO:0006506">
    <property type="term" value="P:GPI anchor biosynthetic process"/>
    <property type="evidence" value="ECO:0007669"/>
    <property type="project" value="InterPro"/>
</dbReference>
<evidence type="ECO:0000313" key="5">
    <source>
        <dbReference type="EMBL" id="KAJ5709422.1"/>
    </source>
</evidence>
<feature type="domain" description="Phosphatidylinositol N-acetylglucosaminyltransferase subunit H conserved" evidence="4">
    <location>
        <begin position="114"/>
        <end position="179"/>
    </location>
</feature>
<evidence type="ECO:0000256" key="2">
    <source>
        <dbReference type="ARBA" id="ARBA00009610"/>
    </source>
</evidence>
<evidence type="ECO:0000256" key="1">
    <source>
        <dbReference type="ARBA" id="ARBA00004687"/>
    </source>
</evidence>
<protein>
    <recommendedName>
        <fullName evidence="4">Phosphatidylinositol N-acetylglucosaminyltransferase subunit H conserved domain-containing protein</fullName>
    </recommendedName>
</protein>
<reference evidence="5" key="1">
    <citation type="journal article" date="2023" name="IMA Fungus">
        <title>Comparative genomic study of the Penicillium genus elucidates a diverse pangenome and 15 lateral gene transfer events.</title>
        <authorList>
            <person name="Petersen C."/>
            <person name="Sorensen T."/>
            <person name="Nielsen M.R."/>
            <person name="Sondergaard T.E."/>
            <person name="Sorensen J.L."/>
            <person name="Fitzpatrick D.A."/>
            <person name="Frisvad J.C."/>
            <person name="Nielsen K.L."/>
        </authorList>
    </citation>
    <scope>NUCLEOTIDE SEQUENCE</scope>
    <source>
        <strain evidence="5">IBT 17514</strain>
    </source>
</reference>
<evidence type="ECO:0000256" key="3">
    <source>
        <dbReference type="SAM" id="Phobius"/>
    </source>
</evidence>
<dbReference type="PANTHER" id="PTHR15231">
    <property type="entry name" value="PHOSPHATIDYLINOSITOL N-ACETYLGLUCOSAMINYLTRANSFERASE SUBUNIT H"/>
    <property type="match status" value="1"/>
</dbReference>
<keyword evidence="3" id="KW-0812">Transmembrane</keyword>